<dbReference type="RefSeq" id="WP_092229433.1">
    <property type="nucleotide sequence ID" value="NZ_FNLL01000001.1"/>
</dbReference>
<keyword evidence="6 8" id="KW-0472">Membrane</keyword>
<protein>
    <submittedName>
        <fullName evidence="10">Cell division protein FtsQ</fullName>
    </submittedName>
</protein>
<evidence type="ECO:0000256" key="2">
    <source>
        <dbReference type="ARBA" id="ARBA00022475"/>
    </source>
</evidence>
<evidence type="ECO:0000256" key="1">
    <source>
        <dbReference type="ARBA" id="ARBA00004370"/>
    </source>
</evidence>
<evidence type="ECO:0000256" key="7">
    <source>
        <dbReference type="ARBA" id="ARBA00023306"/>
    </source>
</evidence>
<dbReference type="InterPro" id="IPR034746">
    <property type="entry name" value="POTRA"/>
</dbReference>
<evidence type="ECO:0000256" key="8">
    <source>
        <dbReference type="SAM" id="Phobius"/>
    </source>
</evidence>
<proteinExistence type="predicted"/>
<dbReference type="AlphaFoldDB" id="A0A1H2DMM1"/>
<keyword evidence="5 8" id="KW-1133">Transmembrane helix</keyword>
<keyword evidence="2" id="KW-1003">Cell membrane</keyword>
<dbReference type="PROSITE" id="PS51779">
    <property type="entry name" value="POTRA"/>
    <property type="match status" value="1"/>
</dbReference>
<keyword evidence="7" id="KW-0131">Cell cycle</keyword>
<dbReference type="PANTHER" id="PTHR35851">
    <property type="entry name" value="CELL DIVISION PROTEIN FTSQ"/>
    <property type="match status" value="1"/>
</dbReference>
<organism evidence="10 11">
    <name type="scientific">Desulfobacula phenolica</name>
    <dbReference type="NCBI Taxonomy" id="90732"/>
    <lineage>
        <taxon>Bacteria</taxon>
        <taxon>Pseudomonadati</taxon>
        <taxon>Thermodesulfobacteriota</taxon>
        <taxon>Desulfobacteria</taxon>
        <taxon>Desulfobacterales</taxon>
        <taxon>Desulfobacteraceae</taxon>
        <taxon>Desulfobacula</taxon>
    </lineage>
</organism>
<evidence type="ECO:0000256" key="3">
    <source>
        <dbReference type="ARBA" id="ARBA00022618"/>
    </source>
</evidence>
<keyword evidence="11" id="KW-1185">Reference proteome</keyword>
<comment type="subcellular location">
    <subcellularLocation>
        <location evidence="1">Membrane</location>
    </subcellularLocation>
</comment>
<evidence type="ECO:0000256" key="4">
    <source>
        <dbReference type="ARBA" id="ARBA00022692"/>
    </source>
</evidence>
<evidence type="ECO:0000259" key="9">
    <source>
        <dbReference type="PROSITE" id="PS51779"/>
    </source>
</evidence>
<dbReference type="GO" id="GO:0016020">
    <property type="term" value="C:membrane"/>
    <property type="evidence" value="ECO:0007669"/>
    <property type="project" value="UniProtKB-SubCell"/>
</dbReference>
<dbReference type="GO" id="GO:0090529">
    <property type="term" value="P:cell septum assembly"/>
    <property type="evidence" value="ECO:0007669"/>
    <property type="project" value="InterPro"/>
</dbReference>
<keyword evidence="3 10" id="KW-0132">Cell division</keyword>
<name>A0A1H2DMM1_9BACT</name>
<dbReference type="Pfam" id="PF08478">
    <property type="entry name" value="POTRA_1"/>
    <property type="match status" value="1"/>
</dbReference>
<evidence type="ECO:0000313" key="11">
    <source>
        <dbReference type="Proteomes" id="UP000199608"/>
    </source>
</evidence>
<accession>A0A1H2DMM1</accession>
<evidence type="ECO:0000256" key="5">
    <source>
        <dbReference type="ARBA" id="ARBA00022989"/>
    </source>
</evidence>
<evidence type="ECO:0000313" key="10">
    <source>
        <dbReference type="EMBL" id="SDT84079.1"/>
    </source>
</evidence>
<feature type="domain" description="POTRA" evidence="9">
    <location>
        <begin position="61"/>
        <end position="129"/>
    </location>
</feature>
<dbReference type="InterPro" id="IPR013685">
    <property type="entry name" value="POTRA_FtsQ_type"/>
</dbReference>
<evidence type="ECO:0000256" key="6">
    <source>
        <dbReference type="ARBA" id="ARBA00023136"/>
    </source>
</evidence>
<feature type="transmembrane region" description="Helical" evidence="8">
    <location>
        <begin position="30"/>
        <end position="52"/>
    </location>
</feature>
<gene>
    <name evidence="10" type="ORF">SAMN04487931_101116</name>
</gene>
<keyword evidence="4 8" id="KW-0812">Transmembrane</keyword>
<dbReference type="Gene3D" id="3.10.20.310">
    <property type="entry name" value="membrane protein fhac"/>
    <property type="match status" value="1"/>
</dbReference>
<dbReference type="Proteomes" id="UP000199608">
    <property type="component" value="Unassembled WGS sequence"/>
</dbReference>
<dbReference type="PANTHER" id="PTHR35851:SF1">
    <property type="entry name" value="CELL DIVISION PROTEIN FTSQ"/>
    <property type="match status" value="1"/>
</dbReference>
<sequence>MNRKIKPNRFKPENREGEAFQSDSGAGIDFCLKCILTVAFISVLSLASIFVYDFITQSDFFKIKTLKISGTKQVNKQDILKIAGLTGDENIFKINVFSIEKRIASHPWIQSVCVKRKLPSVLFISVIEQNALAIVKIESLADILINTLGRPFKEYDPPKDPIENLPIISGIGLAKENGQYVFSGPLFNSIMDFLKTDGIIGNVRQIKADKNTGIAIESNDIYNPIPSENHGTVHIKLGFNNFKAKLNKAKKISGYIDKNYPERIICDMDLFNIEKVFIKTKLNEALHNNLEKGV</sequence>
<dbReference type="InterPro" id="IPR026579">
    <property type="entry name" value="FtsQ"/>
</dbReference>
<dbReference type="EMBL" id="FNLL01000001">
    <property type="protein sequence ID" value="SDT84079.1"/>
    <property type="molecule type" value="Genomic_DNA"/>
</dbReference>
<reference evidence="11" key="1">
    <citation type="submission" date="2016-10" db="EMBL/GenBank/DDBJ databases">
        <authorList>
            <person name="Varghese N."/>
            <person name="Submissions S."/>
        </authorList>
    </citation>
    <scope>NUCLEOTIDE SEQUENCE [LARGE SCALE GENOMIC DNA]</scope>
    <source>
        <strain evidence="11">DSM 3384</strain>
    </source>
</reference>